<evidence type="ECO:0000313" key="2">
    <source>
        <dbReference type="EMBL" id="MFN0296770.1"/>
    </source>
</evidence>
<dbReference type="SMART" id="SM00421">
    <property type="entry name" value="HTH_LUXR"/>
    <property type="match status" value="1"/>
</dbReference>
<evidence type="ECO:0000259" key="1">
    <source>
        <dbReference type="SMART" id="SM00421"/>
    </source>
</evidence>
<accession>A0ABW9JQQ0</accession>
<dbReference type="InterPro" id="IPR016032">
    <property type="entry name" value="Sig_transdc_resp-reg_C-effctor"/>
</dbReference>
<dbReference type="EMBL" id="JBJXCW010000003">
    <property type="protein sequence ID" value="MFN0296770.1"/>
    <property type="molecule type" value="Genomic_DNA"/>
</dbReference>
<comment type="caution">
    <text evidence="2">The sequence shown here is derived from an EMBL/GenBank/DDBJ whole genome shotgun (WGS) entry which is preliminary data.</text>
</comment>
<reference evidence="2 3" key="1">
    <citation type="submission" date="2024-12" db="EMBL/GenBank/DDBJ databases">
        <title>C001-4G Acinetobacter sp. assembled genome.</title>
        <authorList>
            <person name="D'Arcy K."/>
            <person name="Kingdon A.D.H."/>
            <person name="Breen A."/>
            <person name="Mckeown C."/>
            <person name="Allman E."/>
            <person name="Sharma P."/>
            <person name="Mcleman A."/>
            <person name="Roberts A.P."/>
        </authorList>
    </citation>
    <scope>NUCLEOTIDE SEQUENCE [LARGE SCALE GENOMIC DNA]</scope>
    <source>
        <strain evidence="2 3">C1-4G</strain>
    </source>
</reference>
<feature type="domain" description="HTH luxR-type" evidence="1">
    <location>
        <begin position="328"/>
        <end position="385"/>
    </location>
</feature>
<dbReference type="Gene3D" id="1.10.10.10">
    <property type="entry name" value="Winged helix-like DNA-binding domain superfamily/Winged helix DNA-binding domain"/>
    <property type="match status" value="1"/>
</dbReference>
<name>A0ABW9JQQ0_9GAMM</name>
<dbReference type="SUPFAM" id="SSF46894">
    <property type="entry name" value="C-terminal effector domain of the bipartite response regulators"/>
    <property type="match status" value="1"/>
</dbReference>
<dbReference type="Proteomes" id="UP001632339">
    <property type="component" value="Unassembled WGS sequence"/>
</dbReference>
<proteinExistence type="predicted"/>
<dbReference type="RefSeq" id="WP_053580150.1">
    <property type="nucleotide sequence ID" value="NZ_JBJXCW010000003.1"/>
</dbReference>
<organism evidence="2 3">
    <name type="scientific">Acinetobacter albensis</name>
    <dbReference type="NCBI Taxonomy" id="1673609"/>
    <lineage>
        <taxon>Bacteria</taxon>
        <taxon>Pseudomonadati</taxon>
        <taxon>Pseudomonadota</taxon>
        <taxon>Gammaproteobacteria</taxon>
        <taxon>Moraxellales</taxon>
        <taxon>Moraxellaceae</taxon>
        <taxon>Acinetobacter</taxon>
    </lineage>
</organism>
<protein>
    <submittedName>
        <fullName evidence="2">Helix-turn-helix transcriptional regulator</fullName>
    </submittedName>
</protein>
<keyword evidence="3" id="KW-1185">Reference proteome</keyword>
<evidence type="ECO:0000313" key="3">
    <source>
        <dbReference type="Proteomes" id="UP001632339"/>
    </source>
</evidence>
<sequence>MENLDLYYNELRDLIYQITVDKDGWLNFSKRLLHILQASYVHIQAIDFSYHVLSYSYGVGDLPVEAYAAAELDFLHYPIDSDPRWGKFLDPERKGWYQCHTHVTDEFVQQSELYQNILLPCHLRYVATQDLIWDEKLCVFWSISTSQQRQPLNQTELAFLDRLLPHLKRIVMVQRFVYEFSLENIVGYHLIDRISQPMMLLNLSGHVVHYNQTMQSFLENNPSLDVIDHKLILPECDQQQFTATLYAIEKAFRYQQDQLQYFKETQFPAVTTEYSLIIDLLTSEKEMSFFGVRPLVMLTFDTSMGITLKNNFNSKQKYYLAHGDLKQAYKLSKRELEVCDLFVNGLNLEQISVSCNITLGSLRTYLKRIFAKTQTNSQTELMRLLMGVAMDSEIMK</sequence>
<gene>
    <name evidence="2" type="ORF">ACKVE0_04380</name>
</gene>
<dbReference type="Pfam" id="PF00196">
    <property type="entry name" value="GerE"/>
    <property type="match status" value="1"/>
</dbReference>
<dbReference type="InterPro" id="IPR000792">
    <property type="entry name" value="Tscrpt_reg_LuxR_C"/>
</dbReference>
<dbReference type="InterPro" id="IPR036388">
    <property type="entry name" value="WH-like_DNA-bd_sf"/>
</dbReference>